<organism evidence="5 6">
    <name type="scientific">Aeromonas caviae</name>
    <name type="common">Aeromonas punctata</name>
    <dbReference type="NCBI Taxonomy" id="648"/>
    <lineage>
        <taxon>Bacteria</taxon>
        <taxon>Pseudomonadati</taxon>
        <taxon>Pseudomonadota</taxon>
        <taxon>Gammaproteobacteria</taxon>
        <taxon>Aeromonadales</taxon>
        <taxon>Aeromonadaceae</taxon>
        <taxon>Aeromonas</taxon>
    </lineage>
</organism>
<dbReference type="Proteomes" id="UP001161704">
    <property type="component" value="Unassembled WGS sequence"/>
</dbReference>
<feature type="domain" description="HTH araC/xylS-type" evidence="4">
    <location>
        <begin position="158"/>
        <end position="254"/>
    </location>
</feature>
<dbReference type="EMBL" id="JAOCIZ010000082">
    <property type="protein sequence ID" value="MDH1506826.1"/>
    <property type="molecule type" value="Genomic_DNA"/>
</dbReference>
<dbReference type="GO" id="GO:0003700">
    <property type="term" value="F:DNA-binding transcription factor activity"/>
    <property type="evidence" value="ECO:0007669"/>
    <property type="project" value="InterPro"/>
</dbReference>
<dbReference type="InterPro" id="IPR018060">
    <property type="entry name" value="HTH_AraC"/>
</dbReference>
<dbReference type="AlphaFoldDB" id="A0A443XD42"/>
<keyword evidence="1" id="KW-0805">Transcription regulation</keyword>
<dbReference type="InterPro" id="IPR009057">
    <property type="entry name" value="Homeodomain-like_sf"/>
</dbReference>
<evidence type="ECO:0000256" key="3">
    <source>
        <dbReference type="ARBA" id="ARBA00023163"/>
    </source>
</evidence>
<dbReference type="GO" id="GO:0000976">
    <property type="term" value="F:transcription cis-regulatory region binding"/>
    <property type="evidence" value="ECO:0007669"/>
    <property type="project" value="TreeGrafter"/>
</dbReference>
<name>A0A443XD42_AERCA</name>
<dbReference type="PANTHER" id="PTHR47894">
    <property type="entry name" value="HTH-TYPE TRANSCRIPTIONAL REGULATOR GADX"/>
    <property type="match status" value="1"/>
</dbReference>
<reference evidence="5" key="1">
    <citation type="submission" date="2022-09" db="EMBL/GenBank/DDBJ databases">
        <title>Intensive care unit water sources are persistently colonized with multi-drug resistant bacteria and are the site of extensive horizontal gene transfer of antibiotic resistance genes.</title>
        <authorList>
            <person name="Diorio-Toth L."/>
        </authorList>
    </citation>
    <scope>NUCLEOTIDE SEQUENCE</scope>
    <source>
        <strain evidence="5">GD03710</strain>
    </source>
</reference>
<keyword evidence="2" id="KW-0238">DNA-binding</keyword>
<accession>A0A443XD42</accession>
<keyword evidence="3" id="KW-0804">Transcription</keyword>
<gene>
    <name evidence="5" type="ORF">N5I20_17390</name>
</gene>
<dbReference type="PROSITE" id="PS01124">
    <property type="entry name" value="HTH_ARAC_FAMILY_2"/>
    <property type="match status" value="1"/>
</dbReference>
<evidence type="ECO:0000256" key="2">
    <source>
        <dbReference type="ARBA" id="ARBA00023125"/>
    </source>
</evidence>
<dbReference type="SMART" id="SM00342">
    <property type="entry name" value="HTH_ARAC"/>
    <property type="match status" value="1"/>
</dbReference>
<comment type="caution">
    <text evidence="5">The sequence shown here is derived from an EMBL/GenBank/DDBJ whole genome shotgun (WGS) entry which is preliminary data.</text>
</comment>
<evidence type="ECO:0000256" key="1">
    <source>
        <dbReference type="ARBA" id="ARBA00023015"/>
    </source>
</evidence>
<dbReference type="PANTHER" id="PTHR47894:SF4">
    <property type="entry name" value="HTH-TYPE TRANSCRIPTIONAL REGULATOR GADX"/>
    <property type="match status" value="1"/>
</dbReference>
<protein>
    <submittedName>
        <fullName evidence="5">Helix-turn-helix transcriptional regulator</fullName>
    </submittedName>
</protein>
<proteinExistence type="predicted"/>
<dbReference type="RefSeq" id="WP_048207195.1">
    <property type="nucleotide sequence ID" value="NZ_AP024940.1"/>
</dbReference>
<sequence>MSTPLLQLNHYFGIRQQPLRRVLIYAPTLIWVQQGRKQLWWREQRLSFDKESWLLIPAGHRLTFVNQPEQGTFRSQALTLLAPPPAEWLAESTLDLLKPPAIRVTSALAFCFDLVTTMAQRQLCETAQTQLLQGFYGELREAGGLGLLFPATTMTLGERLARYLSVEPGLDHRLETVATHFAMSRASLVRKLAAEGRSFRQVLTQVRLGHALTLLQQGLTPLQTALACGYDSPGRFAARFKEEFGLTPHQYLRTCPSSLSLTATTKVNNY</sequence>
<evidence type="ECO:0000313" key="6">
    <source>
        <dbReference type="Proteomes" id="UP001161704"/>
    </source>
</evidence>
<dbReference type="GO" id="GO:0005829">
    <property type="term" value="C:cytosol"/>
    <property type="evidence" value="ECO:0007669"/>
    <property type="project" value="TreeGrafter"/>
</dbReference>
<evidence type="ECO:0000313" key="5">
    <source>
        <dbReference type="EMBL" id="MDH1506826.1"/>
    </source>
</evidence>
<dbReference type="Gene3D" id="1.10.10.60">
    <property type="entry name" value="Homeodomain-like"/>
    <property type="match status" value="1"/>
</dbReference>
<evidence type="ECO:0000259" key="4">
    <source>
        <dbReference type="PROSITE" id="PS01124"/>
    </source>
</evidence>
<dbReference type="SUPFAM" id="SSF46689">
    <property type="entry name" value="Homeodomain-like"/>
    <property type="match status" value="1"/>
</dbReference>
<dbReference type="Pfam" id="PF12833">
    <property type="entry name" value="HTH_18"/>
    <property type="match status" value="1"/>
</dbReference>